<dbReference type="GO" id="GO:0043130">
    <property type="term" value="F:ubiquitin binding"/>
    <property type="evidence" value="ECO:0007669"/>
    <property type="project" value="InterPro"/>
</dbReference>
<dbReference type="EMBL" id="UYRT01089545">
    <property type="protein sequence ID" value="VDN35052.1"/>
    <property type="molecule type" value="Genomic_DNA"/>
</dbReference>
<dbReference type="OrthoDB" id="5806595at2759"/>
<reference evidence="3 4" key="2">
    <citation type="submission" date="2018-11" db="EMBL/GenBank/DDBJ databases">
        <authorList>
            <consortium name="Pathogen Informatics"/>
        </authorList>
    </citation>
    <scope>NUCLEOTIDE SEQUENCE [LARGE SCALE GENOMIC DNA]</scope>
</reference>
<evidence type="ECO:0000313" key="5">
    <source>
        <dbReference type="WBParaSite" id="GPUH_0002001301-mRNA-1"/>
    </source>
</evidence>
<evidence type="ECO:0000313" key="4">
    <source>
        <dbReference type="Proteomes" id="UP000271098"/>
    </source>
</evidence>
<feature type="domain" description="UBA" evidence="2">
    <location>
        <begin position="159"/>
        <end position="201"/>
    </location>
</feature>
<dbReference type="GO" id="GO:0005634">
    <property type="term" value="C:nucleus"/>
    <property type="evidence" value="ECO:0007669"/>
    <property type="project" value="TreeGrafter"/>
</dbReference>
<reference evidence="5" key="1">
    <citation type="submission" date="2016-06" db="UniProtKB">
        <authorList>
            <consortium name="WormBaseParasite"/>
        </authorList>
    </citation>
    <scope>IDENTIFICATION</scope>
</reference>
<dbReference type="FunFam" id="1.10.8.10:FF:000009">
    <property type="entry name" value="Putative E3 ubiquitin-protein ligase UBR5"/>
    <property type="match status" value="1"/>
</dbReference>
<dbReference type="GO" id="GO:0005737">
    <property type="term" value="C:cytoplasm"/>
    <property type="evidence" value="ECO:0007669"/>
    <property type="project" value="TreeGrafter"/>
</dbReference>
<evidence type="ECO:0000313" key="3">
    <source>
        <dbReference type="EMBL" id="VDN35052.1"/>
    </source>
</evidence>
<dbReference type="PANTHER" id="PTHR46276:SF1">
    <property type="entry name" value="E3 UBIQUITIN-PROTEIN LIGASE UBR5"/>
    <property type="match status" value="1"/>
</dbReference>
<evidence type="ECO:0000259" key="2">
    <source>
        <dbReference type="PROSITE" id="PS50030"/>
    </source>
</evidence>
<dbReference type="GO" id="GO:0000209">
    <property type="term" value="P:protein polyubiquitination"/>
    <property type="evidence" value="ECO:0007669"/>
    <property type="project" value="TreeGrafter"/>
</dbReference>
<accession>A0A183EG97</accession>
<feature type="region of interest" description="Disordered" evidence="1">
    <location>
        <begin position="67"/>
        <end position="124"/>
    </location>
</feature>
<dbReference type="PROSITE" id="PS50030">
    <property type="entry name" value="UBA"/>
    <property type="match status" value="1"/>
</dbReference>
<evidence type="ECO:0000256" key="1">
    <source>
        <dbReference type="SAM" id="MobiDB-lite"/>
    </source>
</evidence>
<protein>
    <submittedName>
        <fullName evidence="5">UBA domain-containing protein</fullName>
    </submittedName>
</protein>
<sequence length="206" mass="21004">MDDQKQLFLFAFPIPLNEDRLIDRIKEASSARNQHGAVTTVALASVDANSIVQCGRVARLKYTLTTAPKEDGSGGSDDKSCGGPGGNAGGGSGGPGGTAATAAAAAGASGGGSGGSGNQPGGVLSRGAKIRRVMMTARRTGERAGVIVDRSRPLVPASAIPEDLIAQAQVVLQGKSRDVIVRELQRTNLNVNEAVNNLLSRDDEEG</sequence>
<dbReference type="CDD" id="cd14423">
    <property type="entry name" value="CUE_UBR5"/>
    <property type="match status" value="1"/>
</dbReference>
<dbReference type="PANTHER" id="PTHR46276">
    <property type="entry name" value="E3 UBIQUITIN-PROTEIN LIGASE UBR5"/>
    <property type="match status" value="1"/>
</dbReference>
<feature type="compositionally biased region" description="Gly residues" evidence="1">
    <location>
        <begin position="82"/>
        <end position="97"/>
    </location>
</feature>
<proteinExistence type="predicted"/>
<dbReference type="Gene3D" id="1.10.8.10">
    <property type="entry name" value="DNA helicase RuvA subunit, C-terminal domain"/>
    <property type="match status" value="1"/>
</dbReference>
<feature type="compositionally biased region" description="Gly residues" evidence="1">
    <location>
        <begin position="108"/>
        <end position="120"/>
    </location>
</feature>
<gene>
    <name evidence="3" type="ORF">GPUH_LOCUS19988</name>
</gene>
<dbReference type="InterPro" id="IPR015940">
    <property type="entry name" value="UBA"/>
</dbReference>
<dbReference type="AlphaFoldDB" id="A0A183EG97"/>
<dbReference type="WBParaSite" id="GPUH_0002001301-mRNA-1">
    <property type="protein sequence ID" value="GPUH_0002001301-mRNA-1"/>
    <property type="gene ID" value="GPUH_0002001301"/>
</dbReference>
<dbReference type="InterPro" id="IPR024725">
    <property type="entry name" value="UBR5_UBA"/>
</dbReference>
<feature type="compositionally biased region" description="Basic and acidic residues" evidence="1">
    <location>
        <begin position="68"/>
        <end position="80"/>
    </location>
</feature>
<dbReference type="Proteomes" id="UP000271098">
    <property type="component" value="Unassembled WGS sequence"/>
</dbReference>
<dbReference type="Pfam" id="PF11547">
    <property type="entry name" value="E3_UbLigase_EDD"/>
    <property type="match status" value="1"/>
</dbReference>
<dbReference type="GO" id="GO:0090263">
    <property type="term" value="P:positive regulation of canonical Wnt signaling pathway"/>
    <property type="evidence" value="ECO:0007669"/>
    <property type="project" value="TreeGrafter"/>
</dbReference>
<dbReference type="GO" id="GO:0034450">
    <property type="term" value="F:ubiquitin-ubiquitin ligase activity"/>
    <property type="evidence" value="ECO:0007669"/>
    <property type="project" value="TreeGrafter"/>
</dbReference>
<feature type="compositionally biased region" description="Low complexity" evidence="1">
    <location>
        <begin position="98"/>
        <end position="107"/>
    </location>
</feature>
<name>A0A183EG97_9BILA</name>
<keyword evidence="4" id="KW-1185">Reference proteome</keyword>
<organism evidence="5">
    <name type="scientific">Gongylonema pulchrum</name>
    <dbReference type="NCBI Taxonomy" id="637853"/>
    <lineage>
        <taxon>Eukaryota</taxon>
        <taxon>Metazoa</taxon>
        <taxon>Ecdysozoa</taxon>
        <taxon>Nematoda</taxon>
        <taxon>Chromadorea</taxon>
        <taxon>Rhabditida</taxon>
        <taxon>Spirurina</taxon>
        <taxon>Spiruromorpha</taxon>
        <taxon>Spiruroidea</taxon>
        <taxon>Gongylonematidae</taxon>
        <taxon>Gongylonema</taxon>
    </lineage>
</organism>